<dbReference type="EMBL" id="BARW01038591">
    <property type="protein sequence ID" value="GAJ23700.1"/>
    <property type="molecule type" value="Genomic_DNA"/>
</dbReference>
<gene>
    <name evidence="1" type="ORF">S12H4_59173</name>
</gene>
<proteinExistence type="predicted"/>
<sequence length="46" mass="5596">FLENFKESEFMRFLNYFKEMTVMLWIMDSPVRGNEASFQLNLKKGK</sequence>
<name>X1W2H2_9ZZZZ</name>
<comment type="caution">
    <text evidence="1">The sequence shown here is derived from an EMBL/GenBank/DDBJ whole genome shotgun (WGS) entry which is preliminary data.</text>
</comment>
<evidence type="ECO:0000313" key="1">
    <source>
        <dbReference type="EMBL" id="GAJ23700.1"/>
    </source>
</evidence>
<reference evidence="1" key="1">
    <citation type="journal article" date="2014" name="Front. Microbiol.">
        <title>High frequency of phylogenetically diverse reductive dehalogenase-homologous genes in deep subseafloor sedimentary metagenomes.</title>
        <authorList>
            <person name="Kawai M."/>
            <person name="Futagami T."/>
            <person name="Toyoda A."/>
            <person name="Takaki Y."/>
            <person name="Nishi S."/>
            <person name="Hori S."/>
            <person name="Arai W."/>
            <person name="Tsubouchi T."/>
            <person name="Morono Y."/>
            <person name="Uchiyama I."/>
            <person name="Ito T."/>
            <person name="Fujiyama A."/>
            <person name="Inagaki F."/>
            <person name="Takami H."/>
        </authorList>
    </citation>
    <scope>NUCLEOTIDE SEQUENCE</scope>
    <source>
        <strain evidence="1">Expedition CK06-06</strain>
    </source>
</reference>
<protein>
    <submittedName>
        <fullName evidence="1">Uncharacterized protein</fullName>
    </submittedName>
</protein>
<dbReference type="AlphaFoldDB" id="X1W2H2"/>
<accession>X1W2H2</accession>
<organism evidence="1">
    <name type="scientific">marine sediment metagenome</name>
    <dbReference type="NCBI Taxonomy" id="412755"/>
    <lineage>
        <taxon>unclassified sequences</taxon>
        <taxon>metagenomes</taxon>
        <taxon>ecological metagenomes</taxon>
    </lineage>
</organism>
<feature type="non-terminal residue" evidence="1">
    <location>
        <position position="1"/>
    </location>
</feature>